<dbReference type="Gene3D" id="3.90.226.10">
    <property type="entry name" value="2-enoyl-CoA Hydratase, Chain A, domain 1"/>
    <property type="match status" value="1"/>
</dbReference>
<organism evidence="2 3">
    <name type="scientific">Caballeronia calidae</name>
    <dbReference type="NCBI Taxonomy" id="1777139"/>
    <lineage>
        <taxon>Bacteria</taxon>
        <taxon>Pseudomonadati</taxon>
        <taxon>Pseudomonadota</taxon>
        <taxon>Betaproteobacteria</taxon>
        <taxon>Burkholderiales</taxon>
        <taxon>Burkholderiaceae</taxon>
        <taxon>Caballeronia</taxon>
    </lineage>
</organism>
<dbReference type="EMBL" id="FCOX02000024">
    <property type="protein sequence ID" value="SAK86307.1"/>
    <property type="molecule type" value="Genomic_DNA"/>
</dbReference>
<dbReference type="Pfam" id="PF03572">
    <property type="entry name" value="Peptidase_S41"/>
    <property type="match status" value="1"/>
</dbReference>
<dbReference type="GO" id="GO:0004175">
    <property type="term" value="F:endopeptidase activity"/>
    <property type="evidence" value="ECO:0007669"/>
    <property type="project" value="TreeGrafter"/>
</dbReference>
<gene>
    <name evidence="2" type="ORF">AWB78_04429</name>
</gene>
<dbReference type="PANTHER" id="PTHR32060:SF22">
    <property type="entry name" value="CARBOXYL-TERMINAL-PROCESSING PEPTIDASE 3, CHLOROPLASTIC"/>
    <property type="match status" value="1"/>
</dbReference>
<keyword evidence="3" id="KW-1185">Reference proteome</keyword>
<dbReference type="SUPFAM" id="SSF52096">
    <property type="entry name" value="ClpP/crotonase"/>
    <property type="match status" value="1"/>
</dbReference>
<evidence type="ECO:0000313" key="3">
    <source>
        <dbReference type="Proteomes" id="UP000071859"/>
    </source>
</evidence>
<accession>A0A158CXH7</accession>
<evidence type="ECO:0000313" key="2">
    <source>
        <dbReference type="EMBL" id="SAK86307.1"/>
    </source>
</evidence>
<dbReference type="OrthoDB" id="3275712at2"/>
<dbReference type="GO" id="GO:0008236">
    <property type="term" value="F:serine-type peptidase activity"/>
    <property type="evidence" value="ECO:0007669"/>
    <property type="project" value="InterPro"/>
</dbReference>
<reference evidence="2" key="1">
    <citation type="submission" date="2016-01" db="EMBL/GenBank/DDBJ databases">
        <authorList>
            <person name="Peeters C."/>
        </authorList>
    </citation>
    <scope>NUCLEOTIDE SEQUENCE</scope>
    <source>
        <strain evidence="2">LMG 29321</strain>
    </source>
</reference>
<name>A0A158CXH7_9BURK</name>
<dbReference type="AlphaFoldDB" id="A0A158CXH7"/>
<feature type="domain" description="Tail specific protease" evidence="1">
    <location>
        <begin position="311"/>
        <end position="485"/>
    </location>
</feature>
<protein>
    <submittedName>
        <fullName evidence="2">Peptidase family S41</fullName>
    </submittedName>
</protein>
<dbReference type="PANTHER" id="PTHR32060">
    <property type="entry name" value="TAIL-SPECIFIC PROTEASE"/>
    <property type="match status" value="1"/>
</dbReference>
<comment type="caution">
    <text evidence="2">The sequence shown here is derived from an EMBL/GenBank/DDBJ whole genome shotgun (WGS) entry which is preliminary data.</text>
</comment>
<sequence length="630" mass="68106">MATKTPSLLKSQTGVLLAERAGLLKTTHAKLPAAPEDHLDAAEREVIIDALRTALAGAYCHLHQKRAGYANDPVQALALLRTHAADMSEAEFHMIVTGIVVDLRDAHTLYAGPSSLAGAVAQLPFLVEQYGSTDAPSFLVTKVGHSKLIKDANFRPGVLLDTWNGMPFERAVAIHADRETGGRPDARLARALESLTFRSLQYGPPPDELWVDIGFRDGPGKKRREVRIPWRIVWPGRPATGVRAGAHTALRVAVSPAAEQVRRAKKLMFSGKEWRAENRRAEMARDTGWIETRFPDALSARTYATKALGEVGYVRIWTFDVDDHEAFVDEVTRLVEQLPDTGLIVDVRGNPGGLIWAAERLLQLFTPHKVAPTRFSLVATPLTRAMARSAFNRMELEPWISSLESAISTGEAYSQALPITDPSWCDDVGQRYGGPVVCVADANTYSSGDLFCAGFLDNEIGALVCVGQATGAGGANVWTSHDLTDALDGTEFALPRLPDGVSFTMAFRRAVRSGDAAGVPIEDLGIAGIPYAMTRRDVLDGNADLIDWCAQLLSGAPYSSLRVTLGKSDLTVTTAGLDELELYVDGRPLEAARPIDDGVLKLPRPAAGGTLEIVCRRAGAVAQRRRIALA</sequence>
<dbReference type="InterPro" id="IPR029045">
    <property type="entry name" value="ClpP/crotonase-like_dom_sf"/>
</dbReference>
<dbReference type="Proteomes" id="UP000071859">
    <property type="component" value="Unassembled WGS sequence"/>
</dbReference>
<dbReference type="InterPro" id="IPR005151">
    <property type="entry name" value="Tail-specific_protease"/>
</dbReference>
<proteinExistence type="predicted"/>
<dbReference type="RefSeq" id="WP_062607966.1">
    <property type="nucleotide sequence ID" value="NZ_FCOX02000024.1"/>
</dbReference>
<dbReference type="GO" id="GO:0006508">
    <property type="term" value="P:proteolysis"/>
    <property type="evidence" value="ECO:0007669"/>
    <property type="project" value="InterPro"/>
</dbReference>
<evidence type="ECO:0000259" key="1">
    <source>
        <dbReference type="Pfam" id="PF03572"/>
    </source>
</evidence>